<dbReference type="RefSeq" id="WP_290266802.1">
    <property type="nucleotide sequence ID" value="NZ_JAUFQQ010000005.1"/>
</dbReference>
<organism evidence="1 2">
    <name type="scientific">Flavobacterium branchiarum</name>
    <dbReference type="NCBI Taxonomy" id="1114870"/>
    <lineage>
        <taxon>Bacteria</taxon>
        <taxon>Pseudomonadati</taxon>
        <taxon>Bacteroidota</taxon>
        <taxon>Flavobacteriia</taxon>
        <taxon>Flavobacteriales</taxon>
        <taxon>Flavobacteriaceae</taxon>
        <taxon>Flavobacterium</taxon>
    </lineage>
</organism>
<comment type="caution">
    <text evidence="1">The sequence shown here is derived from an EMBL/GenBank/DDBJ whole genome shotgun (WGS) entry which is preliminary data.</text>
</comment>
<dbReference type="EMBL" id="JBHMEX010000032">
    <property type="protein sequence ID" value="MFB9064621.1"/>
    <property type="molecule type" value="Genomic_DNA"/>
</dbReference>
<sequence>MAKPIKTTPILRSSDAEIFNRKLDENKKSKVTNSRLMEIKATAKQFQAILKK</sequence>
<evidence type="ECO:0000313" key="1">
    <source>
        <dbReference type="EMBL" id="MFB9064621.1"/>
    </source>
</evidence>
<dbReference type="Proteomes" id="UP001589589">
    <property type="component" value="Unassembled WGS sequence"/>
</dbReference>
<name>A0ABV5FM46_9FLAO</name>
<reference evidence="1 2" key="1">
    <citation type="submission" date="2024-09" db="EMBL/GenBank/DDBJ databases">
        <authorList>
            <person name="Sun Q."/>
            <person name="Mori K."/>
        </authorList>
    </citation>
    <scope>NUCLEOTIDE SEQUENCE [LARGE SCALE GENOMIC DNA]</scope>
    <source>
        <strain evidence="1 2">CECT 7908</strain>
    </source>
</reference>
<accession>A0ABV5FM46</accession>
<protein>
    <submittedName>
        <fullName evidence="1">Uncharacterized protein</fullName>
    </submittedName>
</protein>
<keyword evidence="2" id="KW-1185">Reference proteome</keyword>
<proteinExistence type="predicted"/>
<gene>
    <name evidence="1" type="ORF">ACFFUQ_11355</name>
</gene>
<evidence type="ECO:0000313" key="2">
    <source>
        <dbReference type="Proteomes" id="UP001589589"/>
    </source>
</evidence>